<proteinExistence type="predicted"/>
<gene>
    <name evidence="1" type="ORF">PACLA_8A062657</name>
</gene>
<protein>
    <submittedName>
        <fullName evidence="1">Ral GTPase-activating subunit alpha-1-like</fullName>
    </submittedName>
</protein>
<dbReference type="Gene3D" id="3.40.50.11210">
    <property type="entry name" value="Rap/Ran-GAP"/>
    <property type="match status" value="1"/>
</dbReference>
<accession>A0A6S7K3U7</accession>
<evidence type="ECO:0000313" key="2">
    <source>
        <dbReference type="Proteomes" id="UP001152795"/>
    </source>
</evidence>
<evidence type="ECO:0000313" key="1">
    <source>
        <dbReference type="EMBL" id="CAB4015948.1"/>
    </source>
</evidence>
<dbReference type="InterPro" id="IPR027107">
    <property type="entry name" value="Tuberin/Ral-act_asu"/>
</dbReference>
<dbReference type="PANTHER" id="PTHR10063">
    <property type="entry name" value="TUBERIN"/>
    <property type="match status" value="1"/>
</dbReference>
<dbReference type="GO" id="GO:0005634">
    <property type="term" value="C:nucleus"/>
    <property type="evidence" value="ECO:0007669"/>
    <property type="project" value="InterPro"/>
</dbReference>
<reference evidence="1" key="1">
    <citation type="submission" date="2020-04" db="EMBL/GenBank/DDBJ databases">
        <authorList>
            <person name="Alioto T."/>
            <person name="Alioto T."/>
            <person name="Gomez Garrido J."/>
        </authorList>
    </citation>
    <scope>NUCLEOTIDE SEQUENCE</scope>
    <source>
        <strain evidence="1">A484AB</strain>
    </source>
</reference>
<dbReference type="Proteomes" id="UP001152795">
    <property type="component" value="Unassembled WGS sequence"/>
</dbReference>
<dbReference type="PROSITE" id="PS50085">
    <property type="entry name" value="RAPGAP"/>
    <property type="match status" value="1"/>
</dbReference>
<dbReference type="SUPFAM" id="SSF111347">
    <property type="entry name" value="Rap/Ran-GAP"/>
    <property type="match status" value="1"/>
</dbReference>
<dbReference type="EMBL" id="CACRXK020008908">
    <property type="protein sequence ID" value="CAB4015948.1"/>
    <property type="molecule type" value="Genomic_DNA"/>
</dbReference>
<dbReference type="InterPro" id="IPR000331">
    <property type="entry name" value="Rap/Ran_GAP_dom"/>
</dbReference>
<dbReference type="InterPro" id="IPR035974">
    <property type="entry name" value="Rap/Ran-GAP_sf"/>
</dbReference>
<comment type="caution">
    <text evidence="1">The sequence shown here is derived from an EMBL/GenBank/DDBJ whole genome shotgun (WGS) entry which is preliminary data.</text>
</comment>
<dbReference type="GO" id="GO:0005737">
    <property type="term" value="C:cytoplasm"/>
    <property type="evidence" value="ECO:0007669"/>
    <property type="project" value="TreeGrafter"/>
</dbReference>
<dbReference type="GO" id="GO:0051056">
    <property type="term" value="P:regulation of small GTPase mediated signal transduction"/>
    <property type="evidence" value="ECO:0007669"/>
    <property type="project" value="InterPro"/>
</dbReference>
<dbReference type="PANTHER" id="PTHR10063:SF11">
    <property type="entry name" value="RHO GTPASE-ACTIVATING PROTEIN CG5521-RELATED"/>
    <property type="match status" value="1"/>
</dbReference>
<sequence length="74" mass="8644">MFGWEKRSKIDLLKKSDKLIRELKHLDNRKSRETHKIAVFYVAPGQEDKTSIMSNTSGSKEYEDFVAGLAWEVR</sequence>
<name>A0A6S7K3U7_PARCT</name>
<keyword evidence="2" id="KW-1185">Reference proteome</keyword>
<dbReference type="GO" id="GO:0005096">
    <property type="term" value="F:GTPase activator activity"/>
    <property type="evidence" value="ECO:0007669"/>
    <property type="project" value="InterPro"/>
</dbReference>
<dbReference type="OrthoDB" id="19311at2759"/>
<organism evidence="1 2">
    <name type="scientific">Paramuricea clavata</name>
    <name type="common">Red gorgonian</name>
    <name type="synonym">Violescent sea-whip</name>
    <dbReference type="NCBI Taxonomy" id="317549"/>
    <lineage>
        <taxon>Eukaryota</taxon>
        <taxon>Metazoa</taxon>
        <taxon>Cnidaria</taxon>
        <taxon>Anthozoa</taxon>
        <taxon>Octocorallia</taxon>
        <taxon>Malacalcyonacea</taxon>
        <taxon>Plexauridae</taxon>
        <taxon>Paramuricea</taxon>
    </lineage>
</organism>
<dbReference type="AlphaFoldDB" id="A0A6S7K3U7"/>